<feature type="compositionally biased region" description="Basic and acidic residues" evidence="1">
    <location>
        <begin position="1"/>
        <end position="13"/>
    </location>
</feature>
<accession>A0A2P7YWM1</accession>
<dbReference type="EMBL" id="PYFQ01000001">
    <property type="protein sequence ID" value="PSK40373.1"/>
    <property type="molecule type" value="Genomic_DNA"/>
</dbReference>
<dbReference type="GeneID" id="36563402"/>
<dbReference type="VEuPathDB" id="FungiDB:C7M61_000008"/>
<dbReference type="RefSeq" id="XP_024715072.1">
    <property type="nucleotide sequence ID" value="XM_024855473.1"/>
</dbReference>
<dbReference type="AlphaFoldDB" id="A0A2P7YWM1"/>
<reference evidence="2 3" key="1">
    <citation type="submission" date="2018-03" db="EMBL/GenBank/DDBJ databases">
        <title>Candida pseudohaemulonii genome assembly and annotation.</title>
        <authorList>
            <person name="Munoz J.F."/>
            <person name="Gade L.G."/>
            <person name="Chow N.A."/>
            <person name="Litvintseva A.P."/>
            <person name="Loparev V.N."/>
            <person name="Cuomo C.A."/>
        </authorList>
    </citation>
    <scope>NUCLEOTIDE SEQUENCE [LARGE SCALE GENOMIC DNA]</scope>
    <source>
        <strain evidence="2 3">B12108</strain>
    </source>
</reference>
<sequence length="105" mass="11798">MEKETVEQPDRGPTRPLASDSKQQGHDGNEVSPVRRCRSNNTEEMISTAKRLKQGDSETEQEQARRGRSKERIPVAQVGTSGEISLMGWEVKKANGQKIVIPKRR</sequence>
<organism evidence="2 3">
    <name type="scientific">Candidozyma pseudohaemuli</name>
    <dbReference type="NCBI Taxonomy" id="418784"/>
    <lineage>
        <taxon>Eukaryota</taxon>
        <taxon>Fungi</taxon>
        <taxon>Dikarya</taxon>
        <taxon>Ascomycota</taxon>
        <taxon>Saccharomycotina</taxon>
        <taxon>Pichiomycetes</taxon>
        <taxon>Metschnikowiaceae</taxon>
        <taxon>Candidozyma</taxon>
    </lineage>
</organism>
<evidence type="ECO:0000313" key="3">
    <source>
        <dbReference type="Proteomes" id="UP000241107"/>
    </source>
</evidence>
<dbReference type="Proteomes" id="UP000241107">
    <property type="component" value="Unassembled WGS sequence"/>
</dbReference>
<proteinExistence type="predicted"/>
<keyword evidence="3" id="KW-1185">Reference proteome</keyword>
<feature type="region of interest" description="Disordered" evidence="1">
    <location>
        <begin position="1"/>
        <end position="75"/>
    </location>
</feature>
<dbReference type="OrthoDB" id="10592385at2759"/>
<protein>
    <submittedName>
        <fullName evidence="2">Uncharacterized protein</fullName>
    </submittedName>
</protein>
<evidence type="ECO:0000313" key="2">
    <source>
        <dbReference type="EMBL" id="PSK40373.1"/>
    </source>
</evidence>
<gene>
    <name evidence="2" type="ORF">C7M61_000008</name>
</gene>
<feature type="compositionally biased region" description="Basic and acidic residues" evidence="1">
    <location>
        <begin position="62"/>
        <end position="73"/>
    </location>
</feature>
<name>A0A2P7YWM1_9ASCO</name>
<comment type="caution">
    <text evidence="2">The sequence shown here is derived from an EMBL/GenBank/DDBJ whole genome shotgun (WGS) entry which is preliminary data.</text>
</comment>
<evidence type="ECO:0000256" key="1">
    <source>
        <dbReference type="SAM" id="MobiDB-lite"/>
    </source>
</evidence>